<dbReference type="Gene3D" id="3.40.50.1820">
    <property type="entry name" value="alpha/beta hydrolase"/>
    <property type="match status" value="1"/>
</dbReference>
<dbReference type="Proteomes" id="UP000593765">
    <property type="component" value="Chromosome"/>
</dbReference>
<proteinExistence type="predicted"/>
<evidence type="ECO:0000313" key="4">
    <source>
        <dbReference type="Proteomes" id="UP000593765"/>
    </source>
</evidence>
<dbReference type="InterPro" id="IPR000073">
    <property type="entry name" value="AB_hydrolase_1"/>
</dbReference>
<keyword evidence="4" id="KW-1185">Reference proteome</keyword>
<dbReference type="GO" id="GO:0016787">
    <property type="term" value="F:hydrolase activity"/>
    <property type="evidence" value="ECO:0007669"/>
    <property type="project" value="UniProtKB-KW"/>
</dbReference>
<sequence length="221" mass="24596">MGEPLPLILFSGMGADQRMFAEQLAAIPNLTVPHWLPPKRDETLRQYAHRLAADIGPDRPCVIGGASFGGFLSLEMLPFVNARACLLVGAVRSPDELPWMIRVVRPLAPLCRLIPFELFLWVAGFLGFSYGWLMPRRIREFLQLGGSLDADFFRWATQAVLTWGKEGPPPATSVPIYHIHGERDWVLPAQLTSPTEVVSKGGHIIAVTHPDQVTAFIRRHS</sequence>
<organism evidence="3 4">
    <name type="scientific">Humisphaera borealis</name>
    <dbReference type="NCBI Taxonomy" id="2807512"/>
    <lineage>
        <taxon>Bacteria</taxon>
        <taxon>Pseudomonadati</taxon>
        <taxon>Planctomycetota</taxon>
        <taxon>Phycisphaerae</taxon>
        <taxon>Tepidisphaerales</taxon>
        <taxon>Tepidisphaeraceae</taxon>
        <taxon>Humisphaera</taxon>
    </lineage>
</organism>
<dbReference type="Pfam" id="PF12697">
    <property type="entry name" value="Abhydrolase_6"/>
    <property type="match status" value="1"/>
</dbReference>
<keyword evidence="1" id="KW-1133">Transmembrane helix</keyword>
<evidence type="ECO:0000313" key="3">
    <source>
        <dbReference type="EMBL" id="QOV90299.1"/>
    </source>
</evidence>
<protein>
    <submittedName>
        <fullName evidence="3">Alpha/beta hydrolase</fullName>
    </submittedName>
</protein>
<keyword evidence="1" id="KW-0472">Membrane</keyword>
<dbReference type="KEGG" id="hbs:IPV69_02695"/>
<dbReference type="SUPFAM" id="SSF53474">
    <property type="entry name" value="alpha/beta-Hydrolases"/>
    <property type="match status" value="1"/>
</dbReference>
<dbReference type="EMBL" id="CP063458">
    <property type="protein sequence ID" value="QOV90299.1"/>
    <property type="molecule type" value="Genomic_DNA"/>
</dbReference>
<gene>
    <name evidence="3" type="ORF">IPV69_02695</name>
</gene>
<evidence type="ECO:0000259" key="2">
    <source>
        <dbReference type="Pfam" id="PF12697"/>
    </source>
</evidence>
<feature type="domain" description="AB hydrolase-1" evidence="2">
    <location>
        <begin position="37"/>
        <end position="214"/>
    </location>
</feature>
<dbReference type="InterPro" id="IPR029058">
    <property type="entry name" value="AB_hydrolase_fold"/>
</dbReference>
<feature type="transmembrane region" description="Helical" evidence="1">
    <location>
        <begin position="113"/>
        <end position="133"/>
    </location>
</feature>
<accession>A0A7M2WY04</accession>
<name>A0A7M2WY04_9BACT</name>
<keyword evidence="1" id="KW-0812">Transmembrane</keyword>
<reference evidence="3 4" key="1">
    <citation type="submission" date="2020-10" db="EMBL/GenBank/DDBJ databases">
        <title>Wide distribution of Phycisphaera-like planctomycetes from WD2101 soil group in peatlands and genome analysis of the first cultivated representative.</title>
        <authorList>
            <person name="Dedysh S.N."/>
            <person name="Beletsky A.V."/>
            <person name="Ivanova A."/>
            <person name="Kulichevskaya I.S."/>
            <person name="Suzina N.E."/>
            <person name="Philippov D.A."/>
            <person name="Rakitin A.L."/>
            <person name="Mardanov A.V."/>
            <person name="Ravin N.V."/>
        </authorList>
    </citation>
    <scope>NUCLEOTIDE SEQUENCE [LARGE SCALE GENOMIC DNA]</scope>
    <source>
        <strain evidence="3 4">M1803</strain>
    </source>
</reference>
<dbReference type="AlphaFoldDB" id="A0A7M2WY04"/>
<dbReference type="RefSeq" id="WP_206293378.1">
    <property type="nucleotide sequence ID" value="NZ_CP063458.1"/>
</dbReference>
<keyword evidence="3" id="KW-0378">Hydrolase</keyword>
<evidence type="ECO:0000256" key="1">
    <source>
        <dbReference type="SAM" id="Phobius"/>
    </source>
</evidence>